<evidence type="ECO:0000313" key="4">
    <source>
        <dbReference type="Proteomes" id="UP000001058"/>
    </source>
</evidence>
<accession>D8TKT3</accession>
<dbReference type="GeneID" id="9617919"/>
<reference evidence="3 4" key="1">
    <citation type="journal article" date="2010" name="Science">
        <title>Genomic analysis of organismal complexity in the multicellular green alga Volvox carteri.</title>
        <authorList>
            <person name="Prochnik S.E."/>
            <person name="Umen J."/>
            <person name="Nedelcu A.M."/>
            <person name="Hallmann A."/>
            <person name="Miller S.M."/>
            <person name="Nishii I."/>
            <person name="Ferris P."/>
            <person name="Kuo A."/>
            <person name="Mitros T."/>
            <person name="Fritz-Laylin L.K."/>
            <person name="Hellsten U."/>
            <person name="Chapman J."/>
            <person name="Simakov O."/>
            <person name="Rensing S.A."/>
            <person name="Terry A."/>
            <person name="Pangilinan J."/>
            <person name="Kapitonov V."/>
            <person name="Jurka J."/>
            <person name="Salamov A."/>
            <person name="Shapiro H."/>
            <person name="Schmutz J."/>
            <person name="Grimwood J."/>
            <person name="Lindquist E."/>
            <person name="Lucas S."/>
            <person name="Grigoriev I.V."/>
            <person name="Schmitt R."/>
            <person name="Kirk D."/>
            <person name="Rokhsar D.S."/>
        </authorList>
    </citation>
    <scope>NUCLEOTIDE SEQUENCE [LARGE SCALE GENOMIC DNA]</scope>
    <source>
        <strain evidence="4">f. Nagariensis / Eve</strain>
    </source>
</reference>
<name>D8TKT3_VOLCA</name>
<dbReference type="InParanoid" id="D8TKT3"/>
<evidence type="ECO:0000256" key="1">
    <source>
        <dbReference type="SAM" id="MobiDB-lite"/>
    </source>
</evidence>
<evidence type="ECO:0000313" key="3">
    <source>
        <dbReference type="EMBL" id="EFJ52120.1"/>
    </source>
</evidence>
<protein>
    <submittedName>
        <fullName evidence="3">Uncharacterized protein</fullName>
    </submittedName>
</protein>
<dbReference type="RefSeq" id="XP_002946894.1">
    <property type="nucleotide sequence ID" value="XM_002946848.1"/>
</dbReference>
<proteinExistence type="predicted"/>
<feature type="compositionally biased region" description="Low complexity" evidence="1">
    <location>
        <begin position="95"/>
        <end position="112"/>
    </location>
</feature>
<sequence>MPMSIVQGNGGGYPGAVLPILLGRTRATEGVTNGQPGVEGTPVDVTLLGPSTPAGESDTFAVTTSPPSRGAGVATGVLAAPAAVEPGKSAPRPLANTPGTTPAASATPEATKGRSVPLAAVVGAVSALGAVVILAVLALVIIRRRRMARRVAPVYLSPYEIPDPSLLDDPRNGGA</sequence>
<organism evidence="4">
    <name type="scientific">Volvox carteri f. nagariensis</name>
    <dbReference type="NCBI Taxonomy" id="3068"/>
    <lineage>
        <taxon>Eukaryota</taxon>
        <taxon>Viridiplantae</taxon>
        <taxon>Chlorophyta</taxon>
        <taxon>core chlorophytes</taxon>
        <taxon>Chlorophyceae</taxon>
        <taxon>CS clade</taxon>
        <taxon>Chlamydomonadales</taxon>
        <taxon>Volvocaceae</taxon>
        <taxon>Volvox</taxon>
    </lineage>
</organism>
<feature type="region of interest" description="Disordered" evidence="1">
    <location>
        <begin position="85"/>
        <end position="112"/>
    </location>
</feature>
<dbReference type="Proteomes" id="UP000001058">
    <property type="component" value="Unassembled WGS sequence"/>
</dbReference>
<feature type="transmembrane region" description="Helical" evidence="2">
    <location>
        <begin position="118"/>
        <end position="142"/>
    </location>
</feature>
<keyword evidence="4" id="KW-1185">Reference proteome</keyword>
<keyword evidence="2" id="KW-1133">Transmembrane helix</keyword>
<dbReference type="AlphaFoldDB" id="D8TKT3"/>
<keyword evidence="2" id="KW-0812">Transmembrane</keyword>
<evidence type="ECO:0000256" key="2">
    <source>
        <dbReference type="SAM" id="Phobius"/>
    </source>
</evidence>
<dbReference type="EMBL" id="GL378325">
    <property type="protein sequence ID" value="EFJ52120.1"/>
    <property type="molecule type" value="Genomic_DNA"/>
</dbReference>
<keyword evidence="2" id="KW-0472">Membrane</keyword>
<dbReference type="KEGG" id="vcn:VOLCADRAFT_103133"/>
<gene>
    <name evidence="3" type="ORF">VOLCADRAFT_103133</name>
</gene>